<dbReference type="Pfam" id="PF01472">
    <property type="entry name" value="PUA"/>
    <property type="match status" value="1"/>
</dbReference>
<feature type="binding site" evidence="8">
    <location>
        <begin position="216"/>
        <end position="222"/>
    </location>
    <ligand>
        <name>ATP</name>
        <dbReference type="ChEBI" id="CHEBI:30616"/>
    </ligand>
</feature>
<dbReference type="Pfam" id="PF00696">
    <property type="entry name" value="AA_kinase"/>
    <property type="match status" value="1"/>
</dbReference>
<keyword evidence="7 8" id="KW-0067">ATP-binding</keyword>
<feature type="binding site" evidence="8">
    <location>
        <position position="154"/>
    </location>
    <ligand>
        <name>substrate</name>
    </ligand>
</feature>
<dbReference type="NCBIfam" id="TIGR01027">
    <property type="entry name" value="proB"/>
    <property type="match status" value="1"/>
</dbReference>
<dbReference type="Gene3D" id="3.40.1160.10">
    <property type="entry name" value="Acetylglutamate kinase-like"/>
    <property type="match status" value="1"/>
</dbReference>
<dbReference type="PIRSF" id="PIRSF000729">
    <property type="entry name" value="GK"/>
    <property type="match status" value="1"/>
</dbReference>
<dbReference type="SUPFAM" id="SSF53633">
    <property type="entry name" value="Carbamate kinase-like"/>
    <property type="match status" value="1"/>
</dbReference>
<dbReference type="Proteomes" id="UP000575898">
    <property type="component" value="Unassembled WGS sequence"/>
</dbReference>
<comment type="catalytic activity">
    <reaction evidence="8">
        <text>L-glutamate + ATP = L-glutamyl 5-phosphate + ADP</text>
        <dbReference type="Rhea" id="RHEA:14877"/>
        <dbReference type="ChEBI" id="CHEBI:29985"/>
        <dbReference type="ChEBI" id="CHEBI:30616"/>
        <dbReference type="ChEBI" id="CHEBI:58274"/>
        <dbReference type="ChEBI" id="CHEBI:456216"/>
        <dbReference type="EC" id="2.7.2.11"/>
    </reaction>
</comment>
<dbReference type="InterPro" id="IPR036974">
    <property type="entry name" value="PUA_sf"/>
</dbReference>
<proteinExistence type="inferred from homology"/>
<dbReference type="GO" id="GO:0004349">
    <property type="term" value="F:glutamate 5-kinase activity"/>
    <property type="evidence" value="ECO:0007669"/>
    <property type="project" value="UniProtKB-UniRule"/>
</dbReference>
<evidence type="ECO:0000256" key="3">
    <source>
        <dbReference type="ARBA" id="ARBA00022650"/>
    </source>
</evidence>
<dbReference type="InterPro" id="IPR001048">
    <property type="entry name" value="Asp/Glu/Uridylate_kinase"/>
</dbReference>
<feature type="binding site" evidence="8">
    <location>
        <begin position="174"/>
        <end position="175"/>
    </location>
    <ligand>
        <name>ATP</name>
        <dbReference type="ChEBI" id="CHEBI:30616"/>
    </ligand>
</feature>
<protein>
    <recommendedName>
        <fullName evidence="8">Glutamate 5-kinase</fullName>
        <ecNumber evidence="8">2.7.2.11</ecNumber>
    </recommendedName>
    <alternativeName>
        <fullName evidence="8">Gamma-glutamyl kinase</fullName>
        <shortName evidence="8">GK</shortName>
    </alternativeName>
</protein>
<keyword evidence="5 8" id="KW-0547">Nucleotide-binding</keyword>
<dbReference type="AlphaFoldDB" id="A0A840MHT1"/>
<evidence type="ECO:0000256" key="7">
    <source>
        <dbReference type="ARBA" id="ARBA00022840"/>
    </source>
</evidence>
<dbReference type="InterPro" id="IPR015947">
    <property type="entry name" value="PUA-like_sf"/>
</dbReference>
<comment type="similarity">
    <text evidence="8">Belongs to the glutamate 5-kinase family.</text>
</comment>
<dbReference type="SMART" id="SM00359">
    <property type="entry name" value="PUA"/>
    <property type="match status" value="1"/>
</dbReference>
<organism evidence="10 11">
    <name type="scientific">Chitinivorax tropicus</name>
    <dbReference type="NCBI Taxonomy" id="714531"/>
    <lineage>
        <taxon>Bacteria</taxon>
        <taxon>Pseudomonadati</taxon>
        <taxon>Pseudomonadota</taxon>
        <taxon>Betaproteobacteria</taxon>
        <taxon>Chitinivorax</taxon>
    </lineage>
</organism>
<dbReference type="CDD" id="cd21157">
    <property type="entry name" value="PUA_G5K"/>
    <property type="match status" value="1"/>
</dbReference>
<dbReference type="HAMAP" id="MF_00456">
    <property type="entry name" value="ProB"/>
    <property type="match status" value="1"/>
</dbReference>
<keyword evidence="11" id="KW-1185">Reference proteome</keyword>
<keyword evidence="4 8" id="KW-0808">Transferase</keyword>
<evidence type="ECO:0000256" key="1">
    <source>
        <dbReference type="ARBA" id="ARBA00022490"/>
    </source>
</evidence>
<accession>A0A840MHT1</accession>
<dbReference type="CDD" id="cd04242">
    <property type="entry name" value="AAK_G5K_ProB"/>
    <property type="match status" value="1"/>
</dbReference>
<dbReference type="SUPFAM" id="SSF88697">
    <property type="entry name" value="PUA domain-like"/>
    <property type="match status" value="1"/>
</dbReference>
<dbReference type="InterPro" id="IPR019797">
    <property type="entry name" value="Glutamate_5-kinase_CS"/>
</dbReference>
<dbReference type="FunFam" id="3.40.1160.10:FF:000018">
    <property type="entry name" value="Glutamate 5-kinase"/>
    <property type="match status" value="1"/>
</dbReference>
<dbReference type="GO" id="GO:0005524">
    <property type="term" value="F:ATP binding"/>
    <property type="evidence" value="ECO:0007669"/>
    <property type="project" value="UniProtKB-KW"/>
</dbReference>
<sequence length="381" mass="40624">MLRSVIADAHRLVIKVGSSLVTNDGRGLDHHALQRWAAEISALNRAGKAVVLVSSGAIAEGMQRLGWRMRPKALHELQAAAAVGQMGLVQAYETCFREHGLRTAQILLTHEDLSDRTRYLNARSTLLTLLSMGVIPIINENDTVVTAEIKFGDNDTLGALVTNLIDADALIILTDQRGLYTADPRKHPDAKFVDEAEAGTAELEQMAGGAGSTVGTGGMLTKILAAKRAAGSGAHTIIASGREPNVLSRLAQGEAIGTQLVARTSPLAARKQWIADHLQVAGRLTLDDGAVQALRTDGVSLLPVGVVDVQGAFLRGEVVSCLTFEGMEVARGLVNYSADEARRIMRVPSKQIESILGYVDEPEMIHRDNLIVVSPATGKAK</sequence>
<dbReference type="Gene3D" id="2.30.130.10">
    <property type="entry name" value="PUA domain"/>
    <property type="match status" value="1"/>
</dbReference>
<dbReference type="GO" id="GO:0055129">
    <property type="term" value="P:L-proline biosynthetic process"/>
    <property type="evidence" value="ECO:0007669"/>
    <property type="project" value="UniProtKB-UniRule"/>
</dbReference>
<dbReference type="InterPro" id="IPR002478">
    <property type="entry name" value="PUA"/>
</dbReference>
<comment type="pathway">
    <text evidence="8">Amino-acid biosynthesis; L-proline biosynthesis; L-glutamate 5-semialdehyde from L-glutamate: step 1/2.</text>
</comment>
<dbReference type="EC" id="2.7.2.11" evidence="8"/>
<evidence type="ECO:0000256" key="2">
    <source>
        <dbReference type="ARBA" id="ARBA00022605"/>
    </source>
</evidence>
<dbReference type="InterPro" id="IPR001057">
    <property type="entry name" value="Glu/AcGlu_kinase"/>
</dbReference>
<dbReference type="GO" id="GO:0005829">
    <property type="term" value="C:cytosol"/>
    <property type="evidence" value="ECO:0007669"/>
    <property type="project" value="TreeGrafter"/>
</dbReference>
<feature type="binding site" evidence="8">
    <location>
        <position position="142"/>
    </location>
    <ligand>
        <name>substrate</name>
    </ligand>
</feature>
<gene>
    <name evidence="8" type="primary">proB</name>
    <name evidence="10" type="ORF">HNQ59_001493</name>
</gene>
<comment type="subcellular location">
    <subcellularLocation>
        <location evidence="8">Cytoplasm</location>
    </subcellularLocation>
</comment>
<dbReference type="InterPro" id="IPR005715">
    <property type="entry name" value="Glu_5kinase/COase_Synthase"/>
</dbReference>
<dbReference type="GO" id="GO:0003723">
    <property type="term" value="F:RNA binding"/>
    <property type="evidence" value="ECO:0007669"/>
    <property type="project" value="InterPro"/>
</dbReference>
<feature type="domain" description="PUA" evidence="9">
    <location>
        <begin position="282"/>
        <end position="365"/>
    </location>
</feature>
<reference evidence="10 11" key="1">
    <citation type="submission" date="2020-08" db="EMBL/GenBank/DDBJ databases">
        <title>Genomic Encyclopedia of Type Strains, Phase IV (KMG-IV): sequencing the most valuable type-strain genomes for metagenomic binning, comparative biology and taxonomic classification.</title>
        <authorList>
            <person name="Goeker M."/>
        </authorList>
    </citation>
    <scope>NUCLEOTIDE SEQUENCE [LARGE SCALE GENOMIC DNA]</scope>
    <source>
        <strain evidence="10 11">DSM 27165</strain>
    </source>
</reference>
<dbReference type="PROSITE" id="PS00902">
    <property type="entry name" value="GLUTAMATE_5_KINASE"/>
    <property type="match status" value="1"/>
</dbReference>
<dbReference type="EMBL" id="JACHHY010000007">
    <property type="protein sequence ID" value="MBB5018208.1"/>
    <property type="molecule type" value="Genomic_DNA"/>
</dbReference>
<dbReference type="InterPro" id="IPR011529">
    <property type="entry name" value="Glu_5kinase"/>
</dbReference>
<comment type="caution">
    <text evidence="10">The sequence shown here is derived from an EMBL/GenBank/DDBJ whole genome shotgun (WGS) entry which is preliminary data.</text>
</comment>
<evidence type="ECO:0000313" key="10">
    <source>
        <dbReference type="EMBL" id="MBB5018208.1"/>
    </source>
</evidence>
<keyword evidence="3 8" id="KW-0641">Proline biosynthesis</keyword>
<dbReference type="PROSITE" id="PS50890">
    <property type="entry name" value="PUA"/>
    <property type="match status" value="1"/>
</dbReference>
<dbReference type="FunFam" id="2.30.130.10:FF:000007">
    <property type="entry name" value="Glutamate 5-kinase"/>
    <property type="match status" value="1"/>
</dbReference>
<evidence type="ECO:0000256" key="5">
    <source>
        <dbReference type="ARBA" id="ARBA00022741"/>
    </source>
</evidence>
<dbReference type="PANTHER" id="PTHR43654">
    <property type="entry name" value="GLUTAMATE 5-KINASE"/>
    <property type="match status" value="1"/>
</dbReference>
<dbReference type="PANTHER" id="PTHR43654:SF1">
    <property type="entry name" value="ISOPENTENYL PHOSPHATE KINASE"/>
    <property type="match status" value="1"/>
</dbReference>
<feature type="binding site" evidence="8">
    <location>
        <position position="15"/>
    </location>
    <ligand>
        <name>ATP</name>
        <dbReference type="ChEBI" id="CHEBI:30616"/>
    </ligand>
</feature>
<keyword evidence="6 8" id="KW-0418">Kinase</keyword>
<evidence type="ECO:0000256" key="8">
    <source>
        <dbReference type="HAMAP-Rule" id="MF_00456"/>
    </source>
</evidence>
<name>A0A840MHT1_9PROT</name>
<dbReference type="InterPro" id="IPR036393">
    <property type="entry name" value="AceGlu_kinase-like_sf"/>
</dbReference>
<dbReference type="UniPathway" id="UPA00098">
    <property type="reaction ID" value="UER00359"/>
</dbReference>
<feature type="binding site" evidence="8">
    <location>
        <position position="55"/>
    </location>
    <ligand>
        <name>substrate</name>
    </ligand>
</feature>
<evidence type="ECO:0000313" key="11">
    <source>
        <dbReference type="Proteomes" id="UP000575898"/>
    </source>
</evidence>
<dbReference type="InterPro" id="IPR041739">
    <property type="entry name" value="G5K_ProB"/>
</dbReference>
<keyword evidence="1 8" id="KW-0963">Cytoplasm</keyword>
<dbReference type="RefSeq" id="WP_184037106.1">
    <property type="nucleotide sequence ID" value="NZ_JACHHY010000007.1"/>
</dbReference>
<evidence type="ECO:0000259" key="9">
    <source>
        <dbReference type="SMART" id="SM00359"/>
    </source>
</evidence>
<evidence type="ECO:0000256" key="6">
    <source>
        <dbReference type="ARBA" id="ARBA00022777"/>
    </source>
</evidence>
<comment type="function">
    <text evidence="8">Catalyzes the transfer of a phosphate group to glutamate to form L-glutamate 5-phosphate.</text>
</comment>
<evidence type="ECO:0000256" key="4">
    <source>
        <dbReference type="ARBA" id="ARBA00022679"/>
    </source>
</evidence>
<keyword evidence="2 8" id="KW-0028">Amino-acid biosynthesis</keyword>
<dbReference type="PRINTS" id="PR00474">
    <property type="entry name" value="GLU5KINASE"/>
</dbReference>